<evidence type="ECO:0000256" key="2">
    <source>
        <dbReference type="ARBA" id="ARBA00008892"/>
    </source>
</evidence>
<evidence type="ECO:0000256" key="11">
    <source>
        <dbReference type="ARBA" id="ARBA00023136"/>
    </source>
</evidence>
<evidence type="ECO:0000256" key="6">
    <source>
        <dbReference type="ARBA" id="ARBA00022692"/>
    </source>
</evidence>
<comment type="subcellular location">
    <subcellularLocation>
        <location evidence="1 12">Mitochondrion membrane</location>
        <topology evidence="1 12">Single-pass membrane protein</topology>
    </subcellularLocation>
</comment>
<gene>
    <name evidence="14" type="primary">ATP8</name>
</gene>
<dbReference type="AlphaFoldDB" id="D1FKB8"/>
<comment type="similarity">
    <text evidence="2 12">Belongs to the ATPase protein 8 family.</text>
</comment>
<evidence type="ECO:0000256" key="8">
    <source>
        <dbReference type="ARBA" id="ARBA00022989"/>
    </source>
</evidence>
<evidence type="ECO:0000256" key="3">
    <source>
        <dbReference type="ARBA" id="ARBA00011291"/>
    </source>
</evidence>
<reference evidence="14" key="1">
    <citation type="submission" date="2007-11" db="EMBL/GenBank/DDBJ databases">
        <title>Partial mitochondrial genome of the pollinating fig wasp of Ficus hispida, Ceratosolen solmsi (Apocrita: Chalcidoidea: Agaonidae), evidence of rearranged mitochondrial genome within the Apocrita (Insecta: Hymenoptera).</title>
        <authorList>
            <person name="Chen L.-L."/>
            <person name="Jiang Z.-F."/>
            <person name="Hu H.-Y."/>
            <person name="Niu L.-M."/>
            <person name="Huang D.-W."/>
        </authorList>
    </citation>
    <scope>NUCLEOTIDE SEQUENCE</scope>
</reference>
<sequence length="52" mass="6512">MPQMKPLLWLNLYVYFLISLILVIFCLYFLHFFKVPFQKDVKLNKNNFVWVW</sequence>
<dbReference type="InterPro" id="IPR001421">
    <property type="entry name" value="ATP8_metazoa"/>
</dbReference>
<evidence type="ECO:0000256" key="9">
    <source>
        <dbReference type="ARBA" id="ARBA00023065"/>
    </source>
</evidence>
<evidence type="ECO:0000256" key="5">
    <source>
        <dbReference type="ARBA" id="ARBA00022547"/>
    </source>
</evidence>
<keyword evidence="5 12" id="KW-0138">CF(0)</keyword>
<evidence type="ECO:0000256" key="4">
    <source>
        <dbReference type="ARBA" id="ARBA00022448"/>
    </source>
</evidence>
<dbReference type="GO" id="GO:0031966">
    <property type="term" value="C:mitochondrial membrane"/>
    <property type="evidence" value="ECO:0007669"/>
    <property type="project" value="UniProtKB-SubCell"/>
</dbReference>
<geneLocation type="mitochondrion" evidence="14"/>
<evidence type="ECO:0000256" key="1">
    <source>
        <dbReference type="ARBA" id="ARBA00004304"/>
    </source>
</evidence>
<keyword evidence="10 12" id="KW-0496">Mitochondrion</keyword>
<accession>D1FKB8</accession>
<evidence type="ECO:0000313" key="14">
    <source>
        <dbReference type="EMBL" id="ACD70315.1"/>
    </source>
</evidence>
<evidence type="ECO:0000256" key="13">
    <source>
        <dbReference type="SAM" id="Phobius"/>
    </source>
</evidence>
<keyword evidence="11 13" id="KW-0472">Membrane</keyword>
<dbReference type="GO" id="GO:0015078">
    <property type="term" value="F:proton transmembrane transporter activity"/>
    <property type="evidence" value="ECO:0007669"/>
    <property type="project" value="InterPro"/>
</dbReference>
<comment type="subunit">
    <text evidence="3">F-type ATPases have 2 components, CF(1) - the catalytic core - and CF(0) - the membrane proton channel.</text>
</comment>
<keyword evidence="7 12" id="KW-0375">Hydrogen ion transport</keyword>
<evidence type="ECO:0000256" key="10">
    <source>
        <dbReference type="ARBA" id="ARBA00023128"/>
    </source>
</evidence>
<name>D1FKB8_9HYME</name>
<evidence type="ECO:0000256" key="7">
    <source>
        <dbReference type="ARBA" id="ARBA00022781"/>
    </source>
</evidence>
<dbReference type="GO" id="GO:0015986">
    <property type="term" value="P:proton motive force-driven ATP synthesis"/>
    <property type="evidence" value="ECO:0007669"/>
    <property type="project" value="InterPro"/>
</dbReference>
<keyword evidence="4 12" id="KW-0813">Transport</keyword>
<feature type="transmembrane region" description="Helical" evidence="13">
    <location>
        <begin position="12"/>
        <end position="33"/>
    </location>
</feature>
<dbReference type="EMBL" id="AH016005">
    <property type="protein sequence ID" value="ACD70315.1"/>
    <property type="molecule type" value="Genomic_DNA"/>
</dbReference>
<protein>
    <recommendedName>
        <fullName evidence="12">ATP synthase complex subunit 8</fullName>
    </recommendedName>
</protein>
<keyword evidence="9 12" id="KW-0406">Ion transport</keyword>
<evidence type="ECO:0000256" key="12">
    <source>
        <dbReference type="RuleBase" id="RU003661"/>
    </source>
</evidence>
<dbReference type="GO" id="GO:0045259">
    <property type="term" value="C:proton-transporting ATP synthase complex"/>
    <property type="evidence" value="ECO:0007669"/>
    <property type="project" value="UniProtKB-KW"/>
</dbReference>
<keyword evidence="6 12" id="KW-0812">Transmembrane</keyword>
<keyword evidence="8 13" id="KW-1133">Transmembrane helix</keyword>
<proteinExistence type="inferred from homology"/>
<dbReference type="Pfam" id="PF00895">
    <property type="entry name" value="ATP-synt_8"/>
    <property type="match status" value="1"/>
</dbReference>
<organism evidence="14">
    <name type="scientific">Ceratosolen solmsi</name>
    <dbReference type="NCBI Taxonomy" id="142686"/>
    <lineage>
        <taxon>Eukaryota</taxon>
        <taxon>Metazoa</taxon>
        <taxon>Ecdysozoa</taxon>
        <taxon>Arthropoda</taxon>
        <taxon>Hexapoda</taxon>
        <taxon>Insecta</taxon>
        <taxon>Pterygota</taxon>
        <taxon>Neoptera</taxon>
        <taxon>Endopterygota</taxon>
        <taxon>Hymenoptera</taxon>
        <taxon>Apocrita</taxon>
        <taxon>Proctotrupomorpha</taxon>
        <taxon>Chalcidoidea</taxon>
        <taxon>Agaonidae</taxon>
        <taxon>Agaoninae</taxon>
        <taxon>Ceratosolen</taxon>
    </lineage>
</organism>